<evidence type="ECO:0000313" key="2">
    <source>
        <dbReference type="EMBL" id="GIG90459.1"/>
    </source>
</evidence>
<comment type="caution">
    <text evidence="2">The sequence shown here is derived from an EMBL/GenBank/DDBJ whole genome shotgun (WGS) entry which is preliminary data.</text>
</comment>
<feature type="compositionally biased region" description="Basic and acidic residues" evidence="1">
    <location>
        <begin position="51"/>
        <end position="60"/>
    </location>
</feature>
<keyword evidence="3" id="KW-1185">Reference proteome</keyword>
<feature type="region of interest" description="Disordered" evidence="1">
    <location>
        <begin position="1"/>
        <end position="78"/>
    </location>
</feature>
<gene>
    <name evidence="2" type="ORF">Pen02_53950</name>
</gene>
<evidence type="ECO:0000256" key="1">
    <source>
        <dbReference type="SAM" id="MobiDB-lite"/>
    </source>
</evidence>
<sequence length="78" mass="7869">MDPVGEDPHGYRREGSDAGGGGGQQTELGVADPQVGLELRGGGADRAGVGRVEREDRAEQQDDAQASPAAEDPTAPGA</sequence>
<feature type="compositionally biased region" description="Basic and acidic residues" evidence="1">
    <location>
        <begin position="1"/>
        <end position="16"/>
    </location>
</feature>
<proteinExistence type="predicted"/>
<organism evidence="2 3">
    <name type="scientific">Plantactinospora endophytica</name>
    <dbReference type="NCBI Taxonomy" id="673535"/>
    <lineage>
        <taxon>Bacteria</taxon>
        <taxon>Bacillati</taxon>
        <taxon>Actinomycetota</taxon>
        <taxon>Actinomycetes</taxon>
        <taxon>Micromonosporales</taxon>
        <taxon>Micromonosporaceae</taxon>
        <taxon>Plantactinospora</taxon>
    </lineage>
</organism>
<dbReference type="Proteomes" id="UP000646749">
    <property type="component" value="Unassembled WGS sequence"/>
</dbReference>
<evidence type="ECO:0000313" key="3">
    <source>
        <dbReference type="Proteomes" id="UP000646749"/>
    </source>
</evidence>
<accession>A0ABQ4E6W5</accession>
<dbReference type="EMBL" id="BONW01000028">
    <property type="protein sequence ID" value="GIG90459.1"/>
    <property type="molecule type" value="Genomic_DNA"/>
</dbReference>
<name>A0ABQ4E6W5_9ACTN</name>
<reference evidence="2 3" key="1">
    <citation type="submission" date="2021-01" db="EMBL/GenBank/DDBJ databases">
        <title>Whole genome shotgun sequence of Plantactinospora endophytica NBRC 110450.</title>
        <authorList>
            <person name="Komaki H."/>
            <person name="Tamura T."/>
        </authorList>
    </citation>
    <scope>NUCLEOTIDE SEQUENCE [LARGE SCALE GENOMIC DNA]</scope>
    <source>
        <strain evidence="2 3">NBRC 110450</strain>
    </source>
</reference>
<protein>
    <submittedName>
        <fullName evidence="2">Uncharacterized protein</fullName>
    </submittedName>
</protein>